<dbReference type="InterPro" id="IPR036291">
    <property type="entry name" value="NAD(P)-bd_dom_sf"/>
</dbReference>
<dbReference type="EMBL" id="MN740314">
    <property type="protein sequence ID" value="QHT99766.1"/>
    <property type="molecule type" value="Genomic_DNA"/>
</dbReference>
<dbReference type="AlphaFoldDB" id="A0A6C0J576"/>
<proteinExistence type="predicted"/>
<organism evidence="2">
    <name type="scientific">viral metagenome</name>
    <dbReference type="NCBI Taxonomy" id="1070528"/>
    <lineage>
        <taxon>unclassified sequences</taxon>
        <taxon>metagenomes</taxon>
        <taxon>organismal metagenomes</taxon>
    </lineage>
</organism>
<dbReference type="Gene3D" id="3.40.50.720">
    <property type="entry name" value="NAD(P)-binding Rossmann-like Domain"/>
    <property type="match status" value="1"/>
</dbReference>
<evidence type="ECO:0000259" key="1">
    <source>
        <dbReference type="Pfam" id="PF01370"/>
    </source>
</evidence>
<sequence>MTFLVVGHTGWIGSMITNELNKRKQKWIGTTCRPENQASFEQELIASNASNVIVCIGRTYGPGFNNIDYLEQPGKLQTNIRDNLFGPTIIAILCNKYKIHCTYIGSGCIFEYTNYQKTFYENSIPNFFGSSYSTVKGYTDLLMRNLNVLNVRIRMPITSKDEPRNLISKLISYSSICSIENSMTVMDDIVPCIIELVLMNITGTINMTNPGTISHNTILSLYKKHVDPSFTWVNIESYNNRSNNCLDTTLFQTYFPHIKNINESVENIMKKFK</sequence>
<feature type="domain" description="NAD-dependent epimerase/dehydratase" evidence="1">
    <location>
        <begin position="4"/>
        <end position="43"/>
    </location>
</feature>
<accession>A0A6C0J576</accession>
<reference evidence="2" key="1">
    <citation type="journal article" date="2020" name="Nature">
        <title>Giant virus diversity and host interactions through global metagenomics.</title>
        <authorList>
            <person name="Schulz F."/>
            <person name="Roux S."/>
            <person name="Paez-Espino D."/>
            <person name="Jungbluth S."/>
            <person name="Walsh D.A."/>
            <person name="Denef V.J."/>
            <person name="McMahon K.D."/>
            <person name="Konstantinidis K.T."/>
            <person name="Eloe-Fadrosh E.A."/>
            <person name="Kyrpides N.C."/>
            <person name="Woyke T."/>
        </authorList>
    </citation>
    <scope>NUCLEOTIDE SEQUENCE</scope>
    <source>
        <strain evidence="2">GVMAG-M-3300025727-45</strain>
    </source>
</reference>
<dbReference type="SUPFAM" id="SSF51735">
    <property type="entry name" value="NAD(P)-binding Rossmann-fold domains"/>
    <property type="match status" value="1"/>
</dbReference>
<name>A0A6C0J576_9ZZZZ</name>
<evidence type="ECO:0000313" key="2">
    <source>
        <dbReference type="EMBL" id="QHT99766.1"/>
    </source>
</evidence>
<dbReference type="PANTHER" id="PTHR10491">
    <property type="entry name" value="DTDP-4-DEHYDRORHAMNOSE REDUCTASE"/>
    <property type="match status" value="1"/>
</dbReference>
<dbReference type="GO" id="GO:0048270">
    <property type="term" value="F:methionine adenosyltransferase regulator activity"/>
    <property type="evidence" value="ECO:0007669"/>
    <property type="project" value="TreeGrafter"/>
</dbReference>
<dbReference type="InterPro" id="IPR005913">
    <property type="entry name" value="dTDP_dehydrorham_reduct"/>
</dbReference>
<dbReference type="GO" id="GO:0006556">
    <property type="term" value="P:S-adenosylmethionine biosynthetic process"/>
    <property type="evidence" value="ECO:0007669"/>
    <property type="project" value="TreeGrafter"/>
</dbReference>
<dbReference type="PANTHER" id="PTHR10491:SF4">
    <property type="entry name" value="METHIONINE ADENOSYLTRANSFERASE 2 SUBUNIT BETA"/>
    <property type="match status" value="1"/>
</dbReference>
<dbReference type="InterPro" id="IPR001509">
    <property type="entry name" value="Epimerase_deHydtase"/>
</dbReference>
<protein>
    <recommendedName>
        <fullName evidence="1">NAD-dependent epimerase/dehydratase domain-containing protein</fullName>
    </recommendedName>
</protein>
<dbReference type="Pfam" id="PF01370">
    <property type="entry name" value="Epimerase"/>
    <property type="match status" value="1"/>
</dbReference>
<dbReference type="GO" id="GO:0048269">
    <property type="term" value="C:methionine adenosyltransferase complex"/>
    <property type="evidence" value="ECO:0007669"/>
    <property type="project" value="TreeGrafter"/>
</dbReference>